<dbReference type="VEuPathDB" id="FungiDB:HMPREF1544_11395"/>
<proteinExistence type="inferred from homology"/>
<dbReference type="GO" id="GO:0005783">
    <property type="term" value="C:endoplasmic reticulum"/>
    <property type="evidence" value="ECO:0007669"/>
    <property type="project" value="TreeGrafter"/>
</dbReference>
<keyword evidence="4" id="KW-0067">ATP-binding</keyword>
<evidence type="ECO:0000256" key="3">
    <source>
        <dbReference type="ARBA" id="ARBA00022741"/>
    </source>
</evidence>
<dbReference type="GO" id="GO:0035336">
    <property type="term" value="P:long-chain fatty-acyl-CoA metabolic process"/>
    <property type="evidence" value="ECO:0007669"/>
    <property type="project" value="TreeGrafter"/>
</dbReference>
<evidence type="ECO:0000256" key="4">
    <source>
        <dbReference type="ARBA" id="ARBA00022840"/>
    </source>
</evidence>
<evidence type="ECO:0000313" key="6">
    <source>
        <dbReference type="EMBL" id="EPB81881.1"/>
    </source>
</evidence>
<comment type="similarity">
    <text evidence="1">Belongs to the ATP-dependent AMP-binding enzyme family.</text>
</comment>
<evidence type="ECO:0000313" key="7">
    <source>
        <dbReference type="Proteomes" id="UP000014254"/>
    </source>
</evidence>
<protein>
    <recommendedName>
        <fullName evidence="5">AMP-dependent synthetase/ligase domain-containing protein</fullName>
    </recommendedName>
</protein>
<dbReference type="InterPro" id="IPR042099">
    <property type="entry name" value="ANL_N_sf"/>
</dbReference>
<dbReference type="InParanoid" id="S2IW45"/>
<keyword evidence="7" id="KW-1185">Reference proteome</keyword>
<dbReference type="InterPro" id="IPR000873">
    <property type="entry name" value="AMP-dep_synth/lig_dom"/>
</dbReference>
<keyword evidence="3" id="KW-0547">Nucleotide-binding</keyword>
<dbReference type="GO" id="GO:0004467">
    <property type="term" value="F:long-chain fatty acid-CoA ligase activity"/>
    <property type="evidence" value="ECO:0007669"/>
    <property type="project" value="TreeGrafter"/>
</dbReference>
<dbReference type="Proteomes" id="UP000014254">
    <property type="component" value="Unassembled WGS sequence"/>
</dbReference>
<organism evidence="6 7">
    <name type="scientific">Mucor circinelloides f. circinelloides (strain 1006PhL)</name>
    <name type="common">Mucormycosis agent</name>
    <name type="synonym">Calyptromyces circinelloides</name>
    <dbReference type="NCBI Taxonomy" id="1220926"/>
    <lineage>
        <taxon>Eukaryota</taxon>
        <taxon>Fungi</taxon>
        <taxon>Fungi incertae sedis</taxon>
        <taxon>Mucoromycota</taxon>
        <taxon>Mucoromycotina</taxon>
        <taxon>Mucoromycetes</taxon>
        <taxon>Mucorales</taxon>
        <taxon>Mucorineae</taxon>
        <taxon>Mucoraceae</taxon>
        <taxon>Mucor</taxon>
    </lineage>
</organism>
<dbReference type="GO" id="GO:0005811">
    <property type="term" value="C:lipid droplet"/>
    <property type="evidence" value="ECO:0007669"/>
    <property type="project" value="TreeGrafter"/>
</dbReference>
<evidence type="ECO:0000256" key="1">
    <source>
        <dbReference type="ARBA" id="ARBA00006432"/>
    </source>
</evidence>
<dbReference type="SUPFAM" id="SSF56801">
    <property type="entry name" value="Acetyl-CoA synthetase-like"/>
    <property type="match status" value="1"/>
</dbReference>
<dbReference type="GO" id="GO:0005524">
    <property type="term" value="F:ATP binding"/>
    <property type="evidence" value="ECO:0007669"/>
    <property type="project" value="UniProtKB-KW"/>
</dbReference>
<dbReference type="OMA" id="ENTCLAT"/>
<reference evidence="7" key="1">
    <citation type="submission" date="2013-05" db="EMBL/GenBank/DDBJ databases">
        <title>The Genome sequence of Mucor circinelloides f. circinelloides 1006PhL.</title>
        <authorList>
            <consortium name="The Broad Institute Genomics Platform"/>
            <person name="Cuomo C."/>
            <person name="Earl A."/>
            <person name="Findley K."/>
            <person name="Lee S.C."/>
            <person name="Walker B."/>
            <person name="Young S."/>
            <person name="Zeng Q."/>
            <person name="Gargeya S."/>
            <person name="Fitzgerald M."/>
            <person name="Haas B."/>
            <person name="Abouelleil A."/>
            <person name="Allen A.W."/>
            <person name="Alvarado L."/>
            <person name="Arachchi H.M."/>
            <person name="Berlin A.M."/>
            <person name="Chapman S.B."/>
            <person name="Gainer-Dewar J."/>
            <person name="Goldberg J."/>
            <person name="Griggs A."/>
            <person name="Gujja S."/>
            <person name="Hansen M."/>
            <person name="Howarth C."/>
            <person name="Imamovic A."/>
            <person name="Ireland A."/>
            <person name="Larimer J."/>
            <person name="McCowan C."/>
            <person name="Murphy C."/>
            <person name="Pearson M."/>
            <person name="Poon T.W."/>
            <person name="Priest M."/>
            <person name="Roberts A."/>
            <person name="Saif S."/>
            <person name="Shea T."/>
            <person name="Sisk P."/>
            <person name="Sykes S."/>
            <person name="Wortman J."/>
            <person name="Nusbaum C."/>
            <person name="Birren B."/>
        </authorList>
    </citation>
    <scope>NUCLEOTIDE SEQUENCE [LARGE SCALE GENOMIC DNA]</scope>
    <source>
        <strain evidence="7">1006PhL</strain>
    </source>
</reference>
<name>S2IW45_MUCC1</name>
<dbReference type="EMBL" id="KE124143">
    <property type="protein sequence ID" value="EPB81881.1"/>
    <property type="molecule type" value="Genomic_DNA"/>
</dbReference>
<sequence>MLHSGNEAKVEAIYTTAELLKTLAKCAVKSLMVYTREAKQDDVNTIQDIVGQDRILTNPTNQDGVVLLNHSKNLVGAVAGTGLLVGHYVIDGQDAMKPYLPVAHVLEFLVERICLFWSATLGYGSPRTLTDASIRNCKGAIKPTIITSVPAFWEIIRKGVLSNVVKTSPATQANFNRAFLTKSWLMDRNLPSGFLDISWSLIKSKSKWRLCILSGFGMTKSVGMCALIAPDNFTIGTLGEPLSCCEIKLVNVSDVNCLSTNEKTQSDIFVRRSRIAEDYLKQKELTVEASTDNGWLRTGDIGKWNQNGTLNVIDRIKNLVKLSNVAIVMSAKPVLKELAKSISIDVQGKSFKELCHDENIKKAFVVELLEQAKDSGLHKKN</sequence>
<dbReference type="OrthoDB" id="1700726at2759"/>
<dbReference type="AlphaFoldDB" id="S2IW45"/>
<gene>
    <name evidence="6" type="ORF">HMPREF1544_11395</name>
</gene>
<dbReference type="STRING" id="1220926.S2IW45"/>
<evidence type="ECO:0000256" key="2">
    <source>
        <dbReference type="ARBA" id="ARBA00022598"/>
    </source>
</evidence>
<keyword evidence="2" id="KW-0436">Ligase</keyword>
<dbReference type="PANTHER" id="PTHR43272:SF83">
    <property type="entry name" value="ACYL-COA SYNTHETASE LONG-CHAIN, ISOFORM J"/>
    <property type="match status" value="1"/>
</dbReference>
<evidence type="ECO:0000259" key="5">
    <source>
        <dbReference type="Pfam" id="PF00501"/>
    </source>
</evidence>
<accession>S2IW45</accession>
<dbReference type="Gene3D" id="3.40.50.12780">
    <property type="entry name" value="N-terminal domain of ligase-like"/>
    <property type="match status" value="1"/>
</dbReference>
<feature type="domain" description="AMP-dependent synthetase/ligase" evidence="5">
    <location>
        <begin position="66"/>
        <end position="280"/>
    </location>
</feature>
<dbReference type="Pfam" id="PF00501">
    <property type="entry name" value="AMP-binding"/>
    <property type="match status" value="1"/>
</dbReference>
<dbReference type="PANTHER" id="PTHR43272">
    <property type="entry name" value="LONG-CHAIN-FATTY-ACID--COA LIGASE"/>
    <property type="match status" value="1"/>
</dbReference>
<dbReference type="eggNOG" id="KOG1180">
    <property type="taxonomic scope" value="Eukaryota"/>
</dbReference>
<dbReference type="GO" id="GO:0005886">
    <property type="term" value="C:plasma membrane"/>
    <property type="evidence" value="ECO:0007669"/>
    <property type="project" value="TreeGrafter"/>
</dbReference>